<name>A0A158Q5E0_DRAME</name>
<sequence>MEYGKQMEILYAHNSIRSKFSHDNGTSPSPAKDYKLEWNCDLERIAQFEANICNATIVPVSHKIVQKIFTKIHNNGTNKDIFKEAIDNWFNHNESKNIASLIQIGCGINHCPTNEGSLETLFVCLYFSRPKEITQFNKACQFDSDCSAYENSICNHNTNLCETSNSRGQNSLARTASRKNPSLVLTSYKDFGVFRSMRGLRLYLLANAEATELGCGMNICTQGANKKLFIICKYGTRSESNSSSESLFKFGPPCKDDTDCTLYEQSTCLNHHGLCVRHIE</sequence>
<gene>
    <name evidence="2" type="ORF">DME_LOCUS9856</name>
</gene>
<dbReference type="AlphaFoldDB" id="A0A158Q5E0"/>
<dbReference type="WBParaSite" id="DME_0000712601-mRNA-1">
    <property type="protein sequence ID" value="DME_0000712601-mRNA-1"/>
    <property type="gene ID" value="DME_0000712601"/>
</dbReference>
<dbReference type="SMART" id="SM00198">
    <property type="entry name" value="SCP"/>
    <property type="match status" value="1"/>
</dbReference>
<evidence type="ECO:0000313" key="2">
    <source>
        <dbReference type="EMBL" id="VDN59883.1"/>
    </source>
</evidence>
<accession>A0A158Q5E0</accession>
<dbReference type="OrthoDB" id="5876049at2759"/>
<dbReference type="SUPFAM" id="SSF55797">
    <property type="entry name" value="PR-1-like"/>
    <property type="match status" value="2"/>
</dbReference>
<reference evidence="5" key="1">
    <citation type="submission" date="2016-04" db="UniProtKB">
        <authorList>
            <consortium name="WormBaseParasite"/>
        </authorList>
    </citation>
    <scope>IDENTIFICATION</scope>
</reference>
<dbReference type="CDD" id="cd05380">
    <property type="entry name" value="CAP_euk"/>
    <property type="match status" value="1"/>
</dbReference>
<dbReference type="EMBL" id="UYYG01001193">
    <property type="protein sequence ID" value="VDN59883.1"/>
    <property type="molecule type" value="Genomic_DNA"/>
</dbReference>
<dbReference type="STRING" id="318479.A0A158Q5E0"/>
<organism evidence="3 5">
    <name type="scientific">Dracunculus medinensis</name>
    <name type="common">Guinea worm</name>
    <dbReference type="NCBI Taxonomy" id="318479"/>
    <lineage>
        <taxon>Eukaryota</taxon>
        <taxon>Metazoa</taxon>
        <taxon>Ecdysozoa</taxon>
        <taxon>Nematoda</taxon>
        <taxon>Chromadorea</taxon>
        <taxon>Rhabditida</taxon>
        <taxon>Spirurina</taxon>
        <taxon>Dracunculoidea</taxon>
        <taxon>Dracunculidae</taxon>
        <taxon>Dracunculus</taxon>
    </lineage>
</organism>
<protein>
    <submittedName>
        <fullName evidence="5">SCP domain-containing protein</fullName>
    </submittedName>
</protein>
<feature type="domain" description="SCP" evidence="1">
    <location>
        <begin position="4"/>
        <end position="134"/>
    </location>
</feature>
<dbReference type="Proteomes" id="UP000038040">
    <property type="component" value="Unplaced"/>
</dbReference>
<dbReference type="InterPro" id="IPR014044">
    <property type="entry name" value="CAP_dom"/>
</dbReference>
<evidence type="ECO:0000313" key="3">
    <source>
        <dbReference type="Proteomes" id="UP000038040"/>
    </source>
</evidence>
<reference evidence="2 4" key="2">
    <citation type="submission" date="2018-11" db="EMBL/GenBank/DDBJ databases">
        <authorList>
            <consortium name="Pathogen Informatics"/>
        </authorList>
    </citation>
    <scope>NUCLEOTIDE SEQUENCE [LARGE SCALE GENOMIC DNA]</scope>
</reference>
<keyword evidence="4" id="KW-1185">Reference proteome</keyword>
<evidence type="ECO:0000259" key="1">
    <source>
        <dbReference type="SMART" id="SM00198"/>
    </source>
</evidence>
<dbReference type="Gene3D" id="3.40.33.10">
    <property type="entry name" value="CAP"/>
    <property type="match status" value="2"/>
</dbReference>
<proteinExistence type="predicted"/>
<evidence type="ECO:0000313" key="5">
    <source>
        <dbReference type="WBParaSite" id="DME_0000712601-mRNA-1"/>
    </source>
</evidence>
<dbReference type="Proteomes" id="UP000274756">
    <property type="component" value="Unassembled WGS sequence"/>
</dbReference>
<evidence type="ECO:0000313" key="4">
    <source>
        <dbReference type="Proteomes" id="UP000274756"/>
    </source>
</evidence>
<dbReference type="Pfam" id="PF00188">
    <property type="entry name" value="CAP"/>
    <property type="match status" value="1"/>
</dbReference>
<dbReference type="InterPro" id="IPR035940">
    <property type="entry name" value="CAP_sf"/>
</dbReference>